<dbReference type="OMA" id="FLGHDKD"/>
<feature type="compositionally biased region" description="Low complexity" evidence="1">
    <location>
        <begin position="7"/>
        <end position="22"/>
    </location>
</feature>
<name>A0A0K9PKQ7_ZOSMR</name>
<feature type="region of interest" description="Disordered" evidence="1">
    <location>
        <begin position="1"/>
        <end position="103"/>
    </location>
</feature>
<evidence type="ECO:0000313" key="3">
    <source>
        <dbReference type="Proteomes" id="UP000036987"/>
    </source>
</evidence>
<dbReference type="EMBL" id="LFYR01000811">
    <property type="protein sequence ID" value="KMZ68827.1"/>
    <property type="molecule type" value="Genomic_DNA"/>
</dbReference>
<dbReference type="AlphaFoldDB" id="A0A0K9PKQ7"/>
<reference evidence="3" key="1">
    <citation type="journal article" date="2016" name="Nature">
        <title>The genome of the seagrass Zostera marina reveals angiosperm adaptation to the sea.</title>
        <authorList>
            <person name="Olsen J.L."/>
            <person name="Rouze P."/>
            <person name="Verhelst B."/>
            <person name="Lin Y.-C."/>
            <person name="Bayer T."/>
            <person name="Collen J."/>
            <person name="Dattolo E."/>
            <person name="De Paoli E."/>
            <person name="Dittami S."/>
            <person name="Maumus F."/>
            <person name="Michel G."/>
            <person name="Kersting A."/>
            <person name="Lauritano C."/>
            <person name="Lohaus R."/>
            <person name="Toepel M."/>
            <person name="Tonon T."/>
            <person name="Vanneste K."/>
            <person name="Amirebrahimi M."/>
            <person name="Brakel J."/>
            <person name="Bostroem C."/>
            <person name="Chovatia M."/>
            <person name="Grimwood J."/>
            <person name="Jenkins J.W."/>
            <person name="Jueterbock A."/>
            <person name="Mraz A."/>
            <person name="Stam W.T."/>
            <person name="Tice H."/>
            <person name="Bornberg-Bauer E."/>
            <person name="Green P.J."/>
            <person name="Pearson G.A."/>
            <person name="Procaccini G."/>
            <person name="Duarte C.M."/>
            <person name="Schmutz J."/>
            <person name="Reusch T.B.H."/>
            <person name="Van de Peer Y."/>
        </authorList>
    </citation>
    <scope>NUCLEOTIDE SEQUENCE [LARGE SCALE GENOMIC DNA]</scope>
    <source>
        <strain evidence="3">cv. Finnish</strain>
    </source>
</reference>
<dbReference type="PANTHER" id="PTHR35760:SF1">
    <property type="entry name" value="SI:CH211-22I13.2"/>
    <property type="match status" value="1"/>
</dbReference>
<sequence>MAASTASSSSSSSSDSSSSSSSRCERRHRHKRRRREEVLKVRKKHNPRASKRKRKHRSTSDEYSSSSSDTERETSNRQRKHKYSEKTKKSKGKDRDKKSERKYRKNNLKELNYNFTLVSYFICFPFMHSLFDIGAVACYVVTCGLCCPLEHESYIFKQKIERNGSPVRLSKFLGKDKEENVRCSAISGKKIQLKIDRSKEDKLAENNRNELLKFLNASYD</sequence>
<accession>A0A0K9PKQ7</accession>
<dbReference type="PANTHER" id="PTHR35760">
    <property type="entry name" value="SI:CH211-22I13.2"/>
    <property type="match status" value="1"/>
</dbReference>
<protein>
    <submittedName>
        <fullName evidence="2">Uncharacterized protein</fullName>
    </submittedName>
</protein>
<feature type="compositionally biased region" description="Basic residues" evidence="1">
    <location>
        <begin position="25"/>
        <end position="34"/>
    </location>
</feature>
<comment type="caution">
    <text evidence="2">The sequence shown here is derived from an EMBL/GenBank/DDBJ whole genome shotgun (WGS) entry which is preliminary data.</text>
</comment>
<dbReference type="OrthoDB" id="8964048at2759"/>
<evidence type="ECO:0000313" key="2">
    <source>
        <dbReference type="EMBL" id="KMZ68827.1"/>
    </source>
</evidence>
<feature type="compositionally biased region" description="Basic residues" evidence="1">
    <location>
        <begin position="77"/>
        <end position="92"/>
    </location>
</feature>
<keyword evidence="3" id="KW-1185">Reference proteome</keyword>
<organism evidence="2 3">
    <name type="scientific">Zostera marina</name>
    <name type="common">Eelgrass</name>
    <dbReference type="NCBI Taxonomy" id="29655"/>
    <lineage>
        <taxon>Eukaryota</taxon>
        <taxon>Viridiplantae</taxon>
        <taxon>Streptophyta</taxon>
        <taxon>Embryophyta</taxon>
        <taxon>Tracheophyta</taxon>
        <taxon>Spermatophyta</taxon>
        <taxon>Magnoliopsida</taxon>
        <taxon>Liliopsida</taxon>
        <taxon>Zosteraceae</taxon>
        <taxon>Zostera</taxon>
    </lineage>
</organism>
<proteinExistence type="predicted"/>
<dbReference type="Proteomes" id="UP000036987">
    <property type="component" value="Unassembled WGS sequence"/>
</dbReference>
<gene>
    <name evidence="2" type="ORF">ZOSMA_22G01230</name>
</gene>
<feature type="compositionally biased region" description="Basic residues" evidence="1">
    <location>
        <begin position="41"/>
        <end position="57"/>
    </location>
</feature>
<evidence type="ECO:0000256" key="1">
    <source>
        <dbReference type="SAM" id="MobiDB-lite"/>
    </source>
</evidence>